<organism evidence="2 3">
    <name type="scientific">Pseudomonas syringae pv. actinidiae ICMP 18807</name>
    <dbReference type="NCBI Taxonomy" id="1194404"/>
    <lineage>
        <taxon>Bacteria</taxon>
        <taxon>Pseudomonadati</taxon>
        <taxon>Pseudomonadota</taxon>
        <taxon>Gammaproteobacteria</taxon>
        <taxon>Pseudomonadales</taxon>
        <taxon>Pseudomonadaceae</taxon>
        <taxon>Pseudomonas</taxon>
        <taxon>Pseudomonas syringae</taxon>
    </lineage>
</organism>
<name>S6T4E3_PSESF</name>
<dbReference type="EMBL" id="AOKG01002241">
    <property type="protein sequence ID" value="EPN38050.1"/>
    <property type="molecule type" value="Genomic_DNA"/>
</dbReference>
<accession>S6T4E3</accession>
<protein>
    <submittedName>
        <fullName evidence="2">Hydrophobe/amphiphile efflux-1 HAE1</fullName>
    </submittedName>
</protein>
<dbReference type="PATRIC" id="fig|1194404.4.peg.6674"/>
<dbReference type="GO" id="GO:0042910">
    <property type="term" value="F:xenobiotic transmembrane transporter activity"/>
    <property type="evidence" value="ECO:0007669"/>
    <property type="project" value="TreeGrafter"/>
</dbReference>
<proteinExistence type="predicted"/>
<keyword evidence="1" id="KW-1133">Transmembrane helix</keyword>
<keyword evidence="1" id="KW-0812">Transmembrane</keyword>
<dbReference type="GO" id="GO:0005886">
    <property type="term" value="C:plasma membrane"/>
    <property type="evidence" value="ECO:0007669"/>
    <property type="project" value="TreeGrafter"/>
</dbReference>
<dbReference type="PANTHER" id="PTHR32063:SF13">
    <property type="entry name" value="MULTIDRUG EFFLUX PUMP SUBUNIT ACRB-RELATED"/>
    <property type="match status" value="1"/>
</dbReference>
<evidence type="ECO:0000256" key="1">
    <source>
        <dbReference type="SAM" id="Phobius"/>
    </source>
</evidence>
<feature type="transmembrane region" description="Helical" evidence="1">
    <location>
        <begin position="40"/>
        <end position="61"/>
    </location>
</feature>
<dbReference type="AlphaFoldDB" id="S6T4E3"/>
<dbReference type="PANTHER" id="PTHR32063">
    <property type="match status" value="1"/>
</dbReference>
<sequence length="116" mass="12120">VGLAAKNAILIVEFAKHLQEQGKSLHEATLMAARQRLRPILMTSLAFMFGVLPLAISSGAGSAGRQAIGTGVLGGMFSATLLGIFLVPLFFVEVRRRFSRASHSAPAVPSTSAGEA</sequence>
<gene>
    <name evidence="2" type="ORF">A244_32444</name>
</gene>
<feature type="non-terminal residue" evidence="2">
    <location>
        <position position="1"/>
    </location>
</feature>
<comment type="caution">
    <text evidence="2">The sequence shown here is derived from an EMBL/GenBank/DDBJ whole genome shotgun (WGS) entry which is preliminary data.</text>
</comment>
<feature type="transmembrane region" description="Helical" evidence="1">
    <location>
        <begin position="67"/>
        <end position="92"/>
    </location>
</feature>
<keyword evidence="1" id="KW-0472">Membrane</keyword>
<dbReference type="Pfam" id="PF00873">
    <property type="entry name" value="ACR_tran"/>
    <property type="match status" value="1"/>
</dbReference>
<evidence type="ECO:0000313" key="2">
    <source>
        <dbReference type="EMBL" id="EPN38050.1"/>
    </source>
</evidence>
<dbReference type="SUPFAM" id="SSF82866">
    <property type="entry name" value="Multidrug efflux transporter AcrB transmembrane domain"/>
    <property type="match status" value="1"/>
</dbReference>
<dbReference type="Gene3D" id="1.20.1640.10">
    <property type="entry name" value="Multidrug efflux transporter AcrB transmembrane domain"/>
    <property type="match status" value="1"/>
</dbReference>
<dbReference type="InterPro" id="IPR001036">
    <property type="entry name" value="Acrflvin-R"/>
</dbReference>
<evidence type="ECO:0000313" key="3">
    <source>
        <dbReference type="Proteomes" id="UP000015729"/>
    </source>
</evidence>
<reference evidence="2 3" key="1">
    <citation type="journal article" date="2013" name="PLoS Pathog.">
        <title>Genomic analysis of the Kiwifruit pathogen Pseudomonas syringae pv. actinidiae provides insight into the origins of an emergent plant disease.</title>
        <authorList>
            <person name="McCann H.C."/>
            <person name="Rikkerink E.H."/>
            <person name="Bertels F."/>
            <person name="Fiers M."/>
            <person name="Lu A."/>
            <person name="Rees-George J."/>
            <person name="Andersen M.T."/>
            <person name="Gleave A.P."/>
            <person name="Haubold B."/>
            <person name="Wohlers M.W."/>
            <person name="Guttman D.S."/>
            <person name="Wang P.W."/>
            <person name="Straub C."/>
            <person name="Vanneste J.L."/>
            <person name="Rainey P.B."/>
            <person name="Templeton M.D."/>
        </authorList>
    </citation>
    <scope>NUCLEOTIDE SEQUENCE [LARGE SCALE GENOMIC DNA]</scope>
    <source>
        <strain evidence="2 3">ICMP 18807</strain>
    </source>
</reference>
<dbReference type="Proteomes" id="UP000015729">
    <property type="component" value="Unassembled WGS sequence"/>
</dbReference>